<comment type="caution">
    <text evidence="2">The sequence shown here is derived from an EMBL/GenBank/DDBJ whole genome shotgun (WGS) entry which is preliminary data.</text>
</comment>
<dbReference type="InterPro" id="IPR016047">
    <property type="entry name" value="M23ase_b-sheet_dom"/>
</dbReference>
<name>A0ABW6A9P1_9BACT</name>
<evidence type="ECO:0000259" key="1">
    <source>
        <dbReference type="Pfam" id="PF01551"/>
    </source>
</evidence>
<dbReference type="InterPro" id="IPR011055">
    <property type="entry name" value="Dup_hybrid_motif"/>
</dbReference>
<dbReference type="Gene3D" id="2.70.70.10">
    <property type="entry name" value="Glucose Permease (Domain IIA)"/>
    <property type="match status" value="1"/>
</dbReference>
<feature type="domain" description="M23ase beta-sheet core" evidence="1">
    <location>
        <begin position="146"/>
        <end position="246"/>
    </location>
</feature>
<protein>
    <submittedName>
        <fullName evidence="2">M23 family metallopeptidase</fullName>
        <ecNumber evidence="2">3.4.24.-</ecNumber>
    </submittedName>
</protein>
<dbReference type="Proteomes" id="UP001597511">
    <property type="component" value="Unassembled WGS sequence"/>
</dbReference>
<dbReference type="RefSeq" id="WP_386103410.1">
    <property type="nucleotide sequence ID" value="NZ_JBHUOZ010000003.1"/>
</dbReference>
<accession>A0ABW6A9P1</accession>
<sequence>MKPVPIIFVYFIIILTACTSQQQLPTQTYRQFNHTKTYHYHNDTLTVYIDNSLMSPIRVNAFTNDSRLKNFVSMMDTVTLLPQQDTSLHFYVPAIQNPVFGLYTNLGDAQQPIHPVALAYPFPKGKTYTIIQGYTGRYSHTNDYSQYAVDFNLKIGDTVCSADDGYVVGVIKEYKYGGHTDEWRNNDKSNFITIYHPHSGLFTQYVHLKHHGAFVKTGDKVNKGQAIGLSGMTGFTDVAHLHFNVLQPKAGSSFISVLCVFEDGKNGESLTKGVQVKH</sequence>
<evidence type="ECO:0000313" key="2">
    <source>
        <dbReference type="EMBL" id="MFD2922065.1"/>
    </source>
</evidence>
<dbReference type="EC" id="3.4.24.-" evidence="2"/>
<dbReference type="PROSITE" id="PS51257">
    <property type="entry name" value="PROKAR_LIPOPROTEIN"/>
    <property type="match status" value="1"/>
</dbReference>
<dbReference type="EMBL" id="JBHUOZ010000003">
    <property type="protein sequence ID" value="MFD2922065.1"/>
    <property type="molecule type" value="Genomic_DNA"/>
</dbReference>
<evidence type="ECO:0000313" key="3">
    <source>
        <dbReference type="Proteomes" id="UP001597511"/>
    </source>
</evidence>
<dbReference type="CDD" id="cd12797">
    <property type="entry name" value="M23_peptidase"/>
    <property type="match status" value="1"/>
</dbReference>
<dbReference type="PANTHER" id="PTHR21666">
    <property type="entry name" value="PEPTIDASE-RELATED"/>
    <property type="match status" value="1"/>
</dbReference>
<dbReference type="InterPro" id="IPR050570">
    <property type="entry name" value="Cell_wall_metabolism_enzyme"/>
</dbReference>
<keyword evidence="3" id="KW-1185">Reference proteome</keyword>
<dbReference type="SUPFAM" id="SSF51261">
    <property type="entry name" value="Duplicated hybrid motif"/>
    <property type="match status" value="1"/>
</dbReference>
<dbReference type="Pfam" id="PF01551">
    <property type="entry name" value="Peptidase_M23"/>
    <property type="match status" value="1"/>
</dbReference>
<keyword evidence="2" id="KW-0378">Hydrolase</keyword>
<organism evidence="2 3">
    <name type="scientific">Terrimonas rubra</name>
    <dbReference type="NCBI Taxonomy" id="1035890"/>
    <lineage>
        <taxon>Bacteria</taxon>
        <taxon>Pseudomonadati</taxon>
        <taxon>Bacteroidota</taxon>
        <taxon>Chitinophagia</taxon>
        <taxon>Chitinophagales</taxon>
        <taxon>Chitinophagaceae</taxon>
        <taxon>Terrimonas</taxon>
    </lineage>
</organism>
<gene>
    <name evidence="2" type="ORF">ACFS6H_20260</name>
</gene>
<dbReference type="GO" id="GO:0016787">
    <property type="term" value="F:hydrolase activity"/>
    <property type="evidence" value="ECO:0007669"/>
    <property type="project" value="UniProtKB-KW"/>
</dbReference>
<reference evidence="3" key="1">
    <citation type="journal article" date="2019" name="Int. J. Syst. Evol. Microbiol.">
        <title>The Global Catalogue of Microorganisms (GCM) 10K type strain sequencing project: providing services to taxonomists for standard genome sequencing and annotation.</title>
        <authorList>
            <consortium name="The Broad Institute Genomics Platform"/>
            <consortium name="The Broad Institute Genome Sequencing Center for Infectious Disease"/>
            <person name="Wu L."/>
            <person name="Ma J."/>
        </authorList>
    </citation>
    <scope>NUCLEOTIDE SEQUENCE [LARGE SCALE GENOMIC DNA]</scope>
    <source>
        <strain evidence="3">KCTC 23299</strain>
    </source>
</reference>
<dbReference type="PANTHER" id="PTHR21666:SF270">
    <property type="entry name" value="MUREIN HYDROLASE ACTIVATOR ENVC"/>
    <property type="match status" value="1"/>
</dbReference>
<proteinExistence type="predicted"/>